<feature type="region of interest" description="Disordered" evidence="5">
    <location>
        <begin position="429"/>
        <end position="465"/>
    </location>
</feature>
<sequence length="800" mass="87281">MSSYQEALKRQTKSAASRQSEKLTQIVQNFFAKAAHMIVQSRSSGTNSTHSAKASKWFNISLEDSDIPKEDLKLWKGKDIFSFQPLIIEVYLDLRDLTSDQTLILKGHRNAVNVSKSGKKSEIVLERWLLEFDLTSFDSENVELPLIYKRVIVQFRVLFTFLKLLPAFKLHENLMKDRMSGNSPLKVSSRVLDGSRSITSKGRIGLSKKILKSETDDHLKGKKFDPILTPVGALRCSLSYRKNCNFLLNDNETLLSSHFISMESQTQHIPQQPATSPVDNPKRANSLRITSVLNQSSSPSRDFSPARRTARTMSNTSVQPFKVGSMAASPPPSSRQTSERKNSTGTKPIPVTGGSKSNSSASLAALLRSQRNSFGTNDSASMLTGVSLPKSVVSSSLGSYPNSLPAGIPEHVLVSSGSSGTPKFLSSFGSKLHRGSTTSRNNSLEGNTGPNLISNPMLKKTKRSGSDSSAFSTVFSDMEPGSGLYVDDEIGDFVKMLDSKPDLRFASLSPQNSNSSADPLNRFQSLRDHHNMFGDNLSASLIQYNNPFRKGSYSSVVESRSDSSSSAYRQGASEFSASLPMGHSHHDISSTPLKEGTTADLISESVEPGEPYESHHSPFRSTSSHGALQFGSLKPGPGSASVAPLSTLAYAQMHKDDNGTDISSTPIPSHEAMVQKVKSAISSSRRNSRVGNLPPNVQDFRGLSSSVPTHVPHEPRRLYGIDKQIASTGTSSATPSGFKDHKLVVHSQFNEHAIADDDDEDDDGDELHSSSKKYGHHDDEDEELLFAMSDMVFANKYAHN</sequence>
<evidence type="ECO:0000256" key="1">
    <source>
        <dbReference type="ARBA" id="ARBA00005246"/>
    </source>
</evidence>
<dbReference type="STRING" id="1382522.W6MMS4"/>
<dbReference type="RefSeq" id="XP_022458288.1">
    <property type="nucleotide sequence ID" value="XM_022602488.1"/>
</dbReference>
<dbReference type="GO" id="GO:0000407">
    <property type="term" value="C:phagophore assembly site"/>
    <property type="evidence" value="ECO:0007669"/>
    <property type="project" value="TreeGrafter"/>
</dbReference>
<protein>
    <recommendedName>
        <fullName evidence="2 4">Autophagy-related protein 13</fullName>
    </recommendedName>
</protein>
<dbReference type="AlphaFoldDB" id="W6MMS4"/>
<evidence type="ECO:0000256" key="5">
    <source>
        <dbReference type="SAM" id="MobiDB-lite"/>
    </source>
</evidence>
<feature type="region of interest" description="Disordered" evidence="5">
    <location>
        <begin position="605"/>
        <end position="638"/>
    </location>
</feature>
<evidence type="ECO:0000259" key="6">
    <source>
        <dbReference type="Pfam" id="PF10033"/>
    </source>
</evidence>
<dbReference type="GO" id="GO:0034727">
    <property type="term" value="P:piecemeal microautophagy of the nucleus"/>
    <property type="evidence" value="ECO:0007669"/>
    <property type="project" value="TreeGrafter"/>
</dbReference>
<feature type="region of interest" description="Disordered" evidence="5">
    <location>
        <begin position="1"/>
        <end position="20"/>
    </location>
</feature>
<evidence type="ECO:0000256" key="4">
    <source>
        <dbReference type="RuleBase" id="RU361214"/>
    </source>
</evidence>
<keyword evidence="3 4" id="KW-0072">Autophagy</keyword>
<reference evidence="7" key="2">
    <citation type="submission" date="2014-02" db="EMBL/GenBank/DDBJ databases">
        <title>Complete DNA sequence of /Kuraishia capsulata/ illustrates novel genomic features among budding yeasts (/Saccharomycotina/).</title>
        <authorList>
            <person name="Morales L."/>
            <person name="Noel B."/>
            <person name="Porcel B."/>
            <person name="Marcet-Houben M."/>
            <person name="Hullo M-F."/>
            <person name="Sacerdot C."/>
            <person name="Tekaia F."/>
            <person name="Leh-Louis V."/>
            <person name="Despons L."/>
            <person name="Khanna V."/>
            <person name="Aury J-M."/>
            <person name="Barbe V."/>
            <person name="Couloux A."/>
            <person name="Labadie K."/>
            <person name="Pelletier E."/>
            <person name="Souciet J-L."/>
            <person name="Boekhout T."/>
            <person name="Gabaldon T."/>
            <person name="Wincker P."/>
            <person name="Dujon B."/>
        </authorList>
    </citation>
    <scope>NUCLEOTIDE SEQUENCE</scope>
    <source>
        <strain evidence="7">CBS 1993</strain>
    </source>
</reference>
<dbReference type="Proteomes" id="UP000019384">
    <property type="component" value="Unassembled WGS sequence"/>
</dbReference>
<feature type="region of interest" description="Disordered" evidence="5">
    <location>
        <begin position="754"/>
        <end position="778"/>
    </location>
</feature>
<dbReference type="EMBL" id="HG793127">
    <property type="protein sequence ID" value="CDK26282.1"/>
    <property type="molecule type" value="Genomic_DNA"/>
</dbReference>
<comment type="similarity">
    <text evidence="1 4">Belongs to the ATG13 family. Fungi subfamily.</text>
</comment>
<dbReference type="GO" id="GO:0034497">
    <property type="term" value="P:protein localization to phagophore assembly site"/>
    <property type="evidence" value="ECO:0007669"/>
    <property type="project" value="TreeGrafter"/>
</dbReference>
<feature type="region of interest" description="Disordered" evidence="5">
    <location>
        <begin position="576"/>
        <end position="595"/>
    </location>
</feature>
<dbReference type="GO" id="GO:0000423">
    <property type="term" value="P:mitophagy"/>
    <property type="evidence" value="ECO:0007669"/>
    <property type="project" value="TreeGrafter"/>
</dbReference>
<dbReference type="PANTHER" id="PTHR13430:SF4">
    <property type="entry name" value="AUTOPHAGY-RELATED PROTEIN 13"/>
    <property type="match status" value="1"/>
</dbReference>
<dbReference type="InterPro" id="IPR036570">
    <property type="entry name" value="HORMA_dom_sf"/>
</dbReference>
<organism evidence="7 8">
    <name type="scientific">Kuraishia capsulata CBS 1993</name>
    <dbReference type="NCBI Taxonomy" id="1382522"/>
    <lineage>
        <taxon>Eukaryota</taxon>
        <taxon>Fungi</taxon>
        <taxon>Dikarya</taxon>
        <taxon>Ascomycota</taxon>
        <taxon>Saccharomycotina</taxon>
        <taxon>Pichiomycetes</taxon>
        <taxon>Pichiales</taxon>
        <taxon>Pichiaceae</taxon>
        <taxon>Kuraishia</taxon>
    </lineage>
</organism>
<feature type="region of interest" description="Disordered" evidence="5">
    <location>
        <begin position="290"/>
        <end position="361"/>
    </location>
</feature>
<gene>
    <name evidence="7" type="ORF">KUCA_T00002253001</name>
</gene>
<dbReference type="GeneID" id="34519676"/>
<feature type="compositionally biased region" description="Polar residues" evidence="5">
    <location>
        <begin position="290"/>
        <end position="301"/>
    </location>
</feature>
<feature type="domain" description="Autophagy-related protein 13 N-terminal" evidence="6">
    <location>
        <begin position="27"/>
        <end position="246"/>
    </location>
</feature>
<dbReference type="HOGENOM" id="CLU_366802_0_0_1"/>
<keyword evidence="8" id="KW-1185">Reference proteome</keyword>
<feature type="region of interest" description="Disordered" evidence="5">
    <location>
        <begin position="681"/>
        <end position="712"/>
    </location>
</feature>
<evidence type="ECO:0000256" key="2">
    <source>
        <dbReference type="ARBA" id="ARBA00013801"/>
    </source>
</evidence>
<dbReference type="PANTHER" id="PTHR13430">
    <property type="match status" value="1"/>
</dbReference>
<dbReference type="Pfam" id="PF10033">
    <property type="entry name" value="ATG13"/>
    <property type="match status" value="1"/>
</dbReference>
<dbReference type="GO" id="GO:1990316">
    <property type="term" value="C:Atg1/ULK1 kinase complex"/>
    <property type="evidence" value="ECO:0007669"/>
    <property type="project" value="InterPro"/>
</dbReference>
<dbReference type="GO" id="GO:0005829">
    <property type="term" value="C:cytosol"/>
    <property type="evidence" value="ECO:0007669"/>
    <property type="project" value="TreeGrafter"/>
</dbReference>
<evidence type="ECO:0000313" key="7">
    <source>
        <dbReference type="EMBL" id="CDK26282.1"/>
    </source>
</evidence>
<reference evidence="7" key="1">
    <citation type="submission" date="2013-12" db="EMBL/GenBank/DDBJ databases">
        <authorList>
            <person name="Genoscope - CEA"/>
        </authorList>
    </citation>
    <scope>NUCLEOTIDE SEQUENCE</scope>
    <source>
        <strain evidence="7">CBS 1993</strain>
    </source>
</reference>
<name>W6MMS4_9ASCO</name>
<evidence type="ECO:0000256" key="3">
    <source>
        <dbReference type="ARBA" id="ARBA00023006"/>
    </source>
</evidence>
<accession>W6MMS4</accession>
<proteinExistence type="inferred from homology"/>
<dbReference type="Gene3D" id="6.10.140.1900">
    <property type="match status" value="1"/>
</dbReference>
<dbReference type="Gene3D" id="3.30.900.10">
    <property type="entry name" value="HORMA domain"/>
    <property type="match status" value="1"/>
</dbReference>
<dbReference type="OrthoDB" id="70161at2759"/>
<dbReference type="InterPro" id="IPR018731">
    <property type="entry name" value="Atg13_N"/>
</dbReference>
<feature type="compositionally biased region" description="Acidic residues" evidence="5">
    <location>
        <begin position="756"/>
        <end position="765"/>
    </location>
</feature>
<dbReference type="InterPro" id="IPR040182">
    <property type="entry name" value="ATG13"/>
</dbReference>
<evidence type="ECO:0000313" key="8">
    <source>
        <dbReference type="Proteomes" id="UP000019384"/>
    </source>
</evidence>
<feature type="compositionally biased region" description="Polar residues" evidence="5">
    <location>
        <begin position="435"/>
        <end position="454"/>
    </location>
</feature>